<accession>A0A7S0KHU2</accession>
<keyword evidence="4 6" id="KW-0653">Protein transport</keyword>
<dbReference type="SMART" id="SM01020">
    <property type="entry name" value="B2-adapt-app_C"/>
    <property type="match status" value="1"/>
</dbReference>
<keyword evidence="3 6" id="KW-0813">Transport</keyword>
<dbReference type="Pfam" id="PF01602">
    <property type="entry name" value="Adaptin_N"/>
    <property type="match status" value="1"/>
</dbReference>
<comment type="similarity">
    <text evidence="2 6">Belongs to the adaptor complexes large subunit family.</text>
</comment>
<dbReference type="InterPro" id="IPR015151">
    <property type="entry name" value="B-adaptin_app_sub_C"/>
</dbReference>
<evidence type="ECO:0000256" key="2">
    <source>
        <dbReference type="ARBA" id="ARBA00006613"/>
    </source>
</evidence>
<proteinExistence type="inferred from homology"/>
<gene>
    <name evidence="8" type="ORF">OMED0929_LOCUS2875</name>
</gene>
<dbReference type="PIRSF" id="PIRSF002291">
    <property type="entry name" value="AP_complex_beta"/>
    <property type="match status" value="1"/>
</dbReference>
<evidence type="ECO:0000256" key="6">
    <source>
        <dbReference type="PIRNR" id="PIRNR002291"/>
    </source>
</evidence>
<reference evidence="8" key="1">
    <citation type="submission" date="2021-01" db="EMBL/GenBank/DDBJ databases">
        <authorList>
            <person name="Corre E."/>
            <person name="Pelletier E."/>
            <person name="Niang G."/>
            <person name="Scheremetjew M."/>
            <person name="Finn R."/>
            <person name="Kale V."/>
            <person name="Holt S."/>
            <person name="Cochrane G."/>
            <person name="Meng A."/>
            <person name="Brown T."/>
            <person name="Cohen L."/>
        </authorList>
    </citation>
    <scope>NUCLEOTIDE SEQUENCE</scope>
    <source>
        <strain evidence="8">Clade-D-RCC2572</strain>
    </source>
</reference>
<dbReference type="InterPro" id="IPR012295">
    <property type="entry name" value="TBP_dom_sf"/>
</dbReference>
<dbReference type="InterPro" id="IPR016342">
    <property type="entry name" value="AP_complex_bsu_1_2_4"/>
</dbReference>
<dbReference type="SUPFAM" id="SSF48371">
    <property type="entry name" value="ARM repeat"/>
    <property type="match status" value="1"/>
</dbReference>
<comment type="subcellular location">
    <subcellularLocation>
        <location evidence="1">Endomembrane system</location>
    </subcellularLocation>
</comment>
<dbReference type="AlphaFoldDB" id="A0A7S0KHU2"/>
<organism evidence="8">
    <name type="scientific">Ostreococcus mediterraneus</name>
    <dbReference type="NCBI Taxonomy" id="1486918"/>
    <lineage>
        <taxon>Eukaryota</taxon>
        <taxon>Viridiplantae</taxon>
        <taxon>Chlorophyta</taxon>
        <taxon>Mamiellophyceae</taxon>
        <taxon>Mamiellales</taxon>
        <taxon>Bathycoccaceae</taxon>
        <taxon>Ostreococcus</taxon>
    </lineage>
</organism>
<evidence type="ECO:0000313" key="8">
    <source>
        <dbReference type="EMBL" id="CAD8580576.1"/>
    </source>
</evidence>
<dbReference type="InterPro" id="IPR016024">
    <property type="entry name" value="ARM-type_fold"/>
</dbReference>
<evidence type="ECO:0000259" key="7">
    <source>
        <dbReference type="SMART" id="SM01020"/>
    </source>
</evidence>
<evidence type="ECO:0000256" key="5">
    <source>
        <dbReference type="ARBA" id="ARBA00023136"/>
    </source>
</evidence>
<evidence type="ECO:0000256" key="3">
    <source>
        <dbReference type="ARBA" id="ARBA00022448"/>
    </source>
</evidence>
<dbReference type="GO" id="GO:0030276">
    <property type="term" value="F:clathrin binding"/>
    <property type="evidence" value="ECO:0007669"/>
    <property type="project" value="InterPro"/>
</dbReference>
<feature type="domain" description="Beta-adaptin appendage C-terminal subdomain" evidence="7">
    <location>
        <begin position="658"/>
        <end position="778"/>
    </location>
</feature>
<dbReference type="GO" id="GO:0030131">
    <property type="term" value="C:clathrin adaptor complex"/>
    <property type="evidence" value="ECO:0007669"/>
    <property type="project" value="InterPro"/>
</dbReference>
<dbReference type="GO" id="GO:0006886">
    <property type="term" value="P:intracellular protein transport"/>
    <property type="evidence" value="ECO:0007669"/>
    <property type="project" value="InterPro"/>
</dbReference>
<keyword evidence="5 6" id="KW-0472">Membrane</keyword>
<protein>
    <recommendedName>
        <fullName evidence="6">Beta-adaptin-like protein</fullName>
    </recommendedName>
</protein>
<dbReference type="InterPro" id="IPR026739">
    <property type="entry name" value="AP_beta"/>
</dbReference>
<dbReference type="Pfam" id="PF09066">
    <property type="entry name" value="B2-adapt-app_C"/>
    <property type="match status" value="1"/>
</dbReference>
<dbReference type="PANTHER" id="PTHR11134">
    <property type="entry name" value="ADAPTOR COMPLEX SUBUNIT BETA FAMILY MEMBER"/>
    <property type="match status" value="1"/>
</dbReference>
<comment type="function">
    <text evidence="6">Subunit of clathrin-associated adaptor protein complex that plays a role in protein sorting in the late-Golgi/trans-Golgi network (TGN) and/or endosomes. The AP complexes mediate both the recruitment of clathrin to membranes and the recognition of sorting signals within the cytosolic tails of transmembrane cargo molecules.</text>
</comment>
<dbReference type="GO" id="GO:0016192">
    <property type="term" value="P:vesicle-mediated transport"/>
    <property type="evidence" value="ECO:0007669"/>
    <property type="project" value="InterPro"/>
</dbReference>
<dbReference type="InterPro" id="IPR002553">
    <property type="entry name" value="Clathrin/coatomer_adapt-like_N"/>
</dbReference>
<dbReference type="InterPro" id="IPR011989">
    <property type="entry name" value="ARM-like"/>
</dbReference>
<dbReference type="Gene3D" id="3.30.310.10">
    <property type="entry name" value="TATA-Binding Protein"/>
    <property type="match status" value="1"/>
</dbReference>
<evidence type="ECO:0000256" key="1">
    <source>
        <dbReference type="ARBA" id="ARBA00004308"/>
    </source>
</evidence>
<dbReference type="FunFam" id="1.25.10.10:FF:000113">
    <property type="entry name" value="Beta-adaptin-like protein A"/>
    <property type="match status" value="1"/>
</dbReference>
<evidence type="ECO:0000256" key="4">
    <source>
        <dbReference type="ARBA" id="ARBA00022927"/>
    </source>
</evidence>
<comment type="subunit">
    <text evidence="6">Adaptor protein complexes are heterotetramers composed of two large adaptins (beta-type subunit and alpha-type or delta-type or epsilon-type or gamma-type subunit), a medium adaptin (mu-type subunit) and a small adaptin (sigma-type subunit).</text>
</comment>
<dbReference type="GO" id="GO:0012505">
    <property type="term" value="C:endomembrane system"/>
    <property type="evidence" value="ECO:0007669"/>
    <property type="project" value="UniProtKB-SubCell"/>
</dbReference>
<sequence length="781" mass="85738">MPRRDEVVELSKTLRAIAGKPADGPKADAANAQRRVLFRKVLQLLTVNVDASSLFPDVVMNAHTSDVACKKMLYHYITHYARQKSDLALLTVNTLQKDCADVNPTIRGLAIRSMASLRVENLSEYLVGAVQKGLVDKHPYPRRVAAMGVLKIYDLNPTAVRETSLLDDLRKMLIAELDAGVVGNCLIVLKEIDGVRTLATKPIVYALINRIKSFSEWNQVLILDLVSAYELETSEETFDIMNALESRLGAPNSAIVLGTVKVFLNITLGMPDVHQQVLERIKAPLFTLANSGLAETAYAVWAHIRLLVKRAPMLFSTDYKSFYFRASDSNAVKRLKLSMLTDIADAQNTYAIVTELTEYVTDVDAAIACASVRAVGAIALVSADDIDGIVDRLLLFFDLDIDHVTAETIVVAADILRKRPKHTGKCIKAMENIDLYDISEPKARLALIWIYGEYGEDIPSAPYYVEQSLLNLSDEVTPRVRIQLLACAMKLFFKRPPEMQAMLGSALEAGARDLDQEVRETAMVYYRLLERDVEAAARVVNSRDKSPIYTFKESTVDEKTFDMVFTEMNTLSVLYECPSETFINPDAATRRTYNDDEPAAETEDLVGSSLLDHADMIDFGADDASDNASASGGSAVNLMSLLDIDVPATAAMSTPTAFALTPSPALDPASFQSKWASSTIVASGVQIALESTSALAQSGPSALSHHMTAHHIATMASGGQPDAMKFYFYAIDRDGAHDTYLVEIVVNVSAKSALFTAKCSGRGSNFTQFQNYFQDAVRQLR</sequence>
<name>A0A7S0KHU2_9CHLO</name>
<dbReference type="EMBL" id="HBEW01003474">
    <property type="protein sequence ID" value="CAD8580576.1"/>
    <property type="molecule type" value="Transcribed_RNA"/>
</dbReference>
<dbReference type="Gene3D" id="1.25.10.10">
    <property type="entry name" value="Leucine-rich Repeat Variant"/>
    <property type="match status" value="1"/>
</dbReference>